<sequence>MSAQTAVGFVLERVADVLAKIELPKDVRPQMQRLRDKLKLMQCFLKDADAEHEDDLQMHNWVSDIRNAAYDAEDLI</sequence>
<keyword evidence="3" id="KW-0611">Plant defense</keyword>
<keyword evidence="2" id="KW-0547">Nucleotide-binding</keyword>
<dbReference type="OrthoDB" id="3027644at2759"/>
<dbReference type="GO" id="GO:0000166">
    <property type="term" value="F:nucleotide binding"/>
    <property type="evidence" value="ECO:0007669"/>
    <property type="project" value="UniProtKB-KW"/>
</dbReference>
<evidence type="ECO:0000256" key="1">
    <source>
        <dbReference type="ARBA" id="ARBA00022737"/>
    </source>
</evidence>
<evidence type="ECO:0000313" key="6">
    <source>
        <dbReference type="Proteomes" id="UP000327157"/>
    </source>
</evidence>
<evidence type="ECO:0000256" key="2">
    <source>
        <dbReference type="ARBA" id="ARBA00022741"/>
    </source>
</evidence>
<dbReference type="Pfam" id="PF18052">
    <property type="entry name" value="Rx_N"/>
    <property type="match status" value="1"/>
</dbReference>
<dbReference type="GO" id="GO:0006952">
    <property type="term" value="P:defense response"/>
    <property type="evidence" value="ECO:0007669"/>
    <property type="project" value="UniProtKB-KW"/>
</dbReference>
<keyword evidence="6" id="KW-1185">Reference proteome</keyword>
<evidence type="ECO:0000313" key="5">
    <source>
        <dbReference type="EMBL" id="KAB2596505.1"/>
    </source>
</evidence>
<dbReference type="Gene3D" id="1.20.5.4130">
    <property type="match status" value="1"/>
</dbReference>
<dbReference type="CDD" id="cd14798">
    <property type="entry name" value="RX-CC_like"/>
    <property type="match status" value="1"/>
</dbReference>
<dbReference type="AlphaFoldDB" id="A0A5N5F0L1"/>
<comment type="caution">
    <text evidence="5">The sequence shown here is derived from an EMBL/GenBank/DDBJ whole genome shotgun (WGS) entry which is preliminary data.</text>
</comment>
<organism evidence="5 6">
    <name type="scientific">Pyrus ussuriensis x Pyrus communis</name>
    <dbReference type="NCBI Taxonomy" id="2448454"/>
    <lineage>
        <taxon>Eukaryota</taxon>
        <taxon>Viridiplantae</taxon>
        <taxon>Streptophyta</taxon>
        <taxon>Embryophyta</taxon>
        <taxon>Tracheophyta</taxon>
        <taxon>Spermatophyta</taxon>
        <taxon>Magnoliopsida</taxon>
        <taxon>eudicotyledons</taxon>
        <taxon>Gunneridae</taxon>
        <taxon>Pentapetalae</taxon>
        <taxon>rosids</taxon>
        <taxon>fabids</taxon>
        <taxon>Rosales</taxon>
        <taxon>Rosaceae</taxon>
        <taxon>Amygdaloideae</taxon>
        <taxon>Maleae</taxon>
        <taxon>Pyrus</taxon>
    </lineage>
</organism>
<evidence type="ECO:0000259" key="4">
    <source>
        <dbReference type="Pfam" id="PF18052"/>
    </source>
</evidence>
<dbReference type="InterPro" id="IPR038005">
    <property type="entry name" value="RX-like_CC"/>
</dbReference>
<keyword evidence="1" id="KW-0677">Repeat</keyword>
<dbReference type="InterPro" id="IPR041118">
    <property type="entry name" value="Rx_N"/>
</dbReference>
<name>A0A5N5F0L1_9ROSA</name>
<evidence type="ECO:0000256" key="3">
    <source>
        <dbReference type="ARBA" id="ARBA00022821"/>
    </source>
</evidence>
<proteinExistence type="predicted"/>
<gene>
    <name evidence="5" type="ORF">D8674_031955</name>
</gene>
<protein>
    <submittedName>
        <fullName evidence="5">Disease resistance RPP8-like protein 2</fullName>
    </submittedName>
</protein>
<reference evidence="6" key="2">
    <citation type="submission" date="2019-10" db="EMBL/GenBank/DDBJ databases">
        <title>A de novo genome assembly of a pear dwarfing rootstock.</title>
        <authorList>
            <person name="Wang F."/>
            <person name="Wang J."/>
            <person name="Li S."/>
            <person name="Zhang Y."/>
            <person name="Fang M."/>
            <person name="Ma L."/>
            <person name="Zhao Y."/>
            <person name="Jiang S."/>
        </authorList>
    </citation>
    <scope>NUCLEOTIDE SEQUENCE [LARGE SCALE GENOMIC DNA]</scope>
</reference>
<dbReference type="Proteomes" id="UP000327157">
    <property type="component" value="Chromosome 7"/>
</dbReference>
<feature type="domain" description="Disease resistance N-terminal" evidence="4">
    <location>
        <begin position="6"/>
        <end position="76"/>
    </location>
</feature>
<accession>A0A5N5F0L1</accession>
<reference evidence="5 6" key="1">
    <citation type="submission" date="2019-09" db="EMBL/GenBank/DDBJ databases">
        <authorList>
            <person name="Ou C."/>
        </authorList>
    </citation>
    <scope>NUCLEOTIDE SEQUENCE [LARGE SCALE GENOMIC DNA]</scope>
    <source>
        <strain evidence="5">S2</strain>
        <tissue evidence="5">Leaf</tissue>
    </source>
</reference>
<dbReference type="EMBL" id="SMOL01000781">
    <property type="protein sequence ID" value="KAB2596505.1"/>
    <property type="molecule type" value="Genomic_DNA"/>
</dbReference>
<reference evidence="5 6" key="3">
    <citation type="submission" date="2019-11" db="EMBL/GenBank/DDBJ databases">
        <title>A de novo genome assembly of a pear dwarfing rootstock.</title>
        <authorList>
            <person name="Wang F."/>
            <person name="Wang J."/>
            <person name="Li S."/>
            <person name="Zhang Y."/>
            <person name="Fang M."/>
            <person name="Ma L."/>
            <person name="Zhao Y."/>
            <person name="Jiang S."/>
        </authorList>
    </citation>
    <scope>NUCLEOTIDE SEQUENCE [LARGE SCALE GENOMIC DNA]</scope>
    <source>
        <strain evidence="5">S2</strain>
        <tissue evidence="5">Leaf</tissue>
    </source>
</reference>